<dbReference type="InterPro" id="IPR005835">
    <property type="entry name" value="NTP_transferase_dom"/>
</dbReference>
<dbReference type="PANTHER" id="PTHR46390">
    <property type="entry name" value="MANNOSE-1-PHOSPHATE GUANYLYLTRANSFERASE"/>
    <property type="match status" value="1"/>
</dbReference>
<organism evidence="10 11">
    <name type="scientific">Sodaliphilus pleomorphus</name>
    <dbReference type="NCBI Taxonomy" id="2606626"/>
    <lineage>
        <taxon>Bacteria</taxon>
        <taxon>Pseudomonadati</taxon>
        <taxon>Bacteroidota</taxon>
        <taxon>Bacteroidia</taxon>
        <taxon>Bacteroidales</taxon>
        <taxon>Muribaculaceae</taxon>
        <taxon>Sodaliphilus</taxon>
    </lineage>
</organism>
<comment type="similarity">
    <text evidence="1">Belongs to the mannose-6-phosphate isomerase type 2 family.</text>
</comment>
<dbReference type="CDD" id="cd02509">
    <property type="entry name" value="GDP-M1P_Guanylyltransferase"/>
    <property type="match status" value="1"/>
</dbReference>
<evidence type="ECO:0000256" key="1">
    <source>
        <dbReference type="ARBA" id="ARBA00006115"/>
    </source>
</evidence>
<dbReference type="EC" id="2.7.7.13" evidence="2"/>
<sequence length="360" mass="40427">MNNSDRYCVIMCGGVGSRFWPYSRADKPKQFIDFLGTGQSLLQLTVERLKGVVPEENLILLTNEQYASLIKEQLPQVKDAQILLEPARRNTAPCNAWAAYHIHALNPKAKIMVAPSDHLILRREDFRHSVLKAFDFIERNDVLLTFGVKPNRPETGYGYIQVGEAIDADFSHVKTFTEKPNLELAKVFLESGEFFWNSGMFFWKSESIIKAIGTYAPEVAACFEAAREAMGTPEEQACIDANYPSCPNISIDYAVMEKAPNVCVERVDFGWTDLGTWGALYDVSPKTRDGNVTQNSKTMLFDSHDNVIAVKGDKLVVASGLNDYIVADADDALLIVPRSEEQKIRNYVNEVKMTFGDKYL</sequence>
<evidence type="ECO:0000256" key="3">
    <source>
        <dbReference type="ARBA" id="ARBA00022679"/>
    </source>
</evidence>
<dbReference type="InterPro" id="IPR051161">
    <property type="entry name" value="Mannose-6P_isomerase_type2"/>
</dbReference>
<dbReference type="AlphaFoldDB" id="A0A6L5XFU4"/>
<evidence type="ECO:0000256" key="5">
    <source>
        <dbReference type="ARBA" id="ARBA00022741"/>
    </source>
</evidence>
<keyword evidence="4 10" id="KW-0548">Nucleotidyltransferase</keyword>
<proteinExistence type="inferred from homology"/>
<evidence type="ECO:0000256" key="7">
    <source>
        <dbReference type="ARBA" id="ARBA00047343"/>
    </source>
</evidence>
<dbReference type="GO" id="GO:0009298">
    <property type="term" value="P:GDP-mannose biosynthetic process"/>
    <property type="evidence" value="ECO:0007669"/>
    <property type="project" value="TreeGrafter"/>
</dbReference>
<evidence type="ECO:0000313" key="11">
    <source>
        <dbReference type="Proteomes" id="UP000483362"/>
    </source>
</evidence>
<evidence type="ECO:0000259" key="8">
    <source>
        <dbReference type="Pfam" id="PF00483"/>
    </source>
</evidence>
<keyword evidence="5" id="KW-0547">Nucleotide-binding</keyword>
<dbReference type="InterPro" id="IPR054566">
    <property type="entry name" value="ManC/GMP-like_b-helix"/>
</dbReference>
<accession>A0A6L5XFU4</accession>
<dbReference type="Proteomes" id="UP000483362">
    <property type="component" value="Unassembled WGS sequence"/>
</dbReference>
<comment type="caution">
    <text evidence="10">The sequence shown here is derived from an EMBL/GenBank/DDBJ whole genome shotgun (WGS) entry which is preliminary data.</text>
</comment>
<dbReference type="FunFam" id="3.90.550.10:FF:000046">
    <property type="entry name" value="Mannose-1-phosphate guanylyltransferase (GDP)"/>
    <property type="match status" value="1"/>
</dbReference>
<dbReference type="SUPFAM" id="SSF159283">
    <property type="entry name" value="Guanosine diphospho-D-mannose pyrophosphorylase/mannose-6-phosphate isomerase linker domain"/>
    <property type="match status" value="1"/>
</dbReference>
<dbReference type="PANTHER" id="PTHR46390:SF1">
    <property type="entry name" value="MANNOSE-1-PHOSPHATE GUANYLYLTRANSFERASE"/>
    <property type="match status" value="1"/>
</dbReference>
<dbReference type="GO" id="GO:0005525">
    <property type="term" value="F:GTP binding"/>
    <property type="evidence" value="ECO:0007669"/>
    <property type="project" value="UniProtKB-KW"/>
</dbReference>
<feature type="domain" description="MannoseP isomerase/GMP-like beta-helix" evidence="9">
    <location>
        <begin position="301"/>
        <end position="350"/>
    </location>
</feature>
<dbReference type="EMBL" id="VULT01000020">
    <property type="protein sequence ID" value="MSS18377.1"/>
    <property type="molecule type" value="Genomic_DNA"/>
</dbReference>
<dbReference type="Pfam" id="PF22640">
    <property type="entry name" value="ManC_GMP_beta-helix"/>
    <property type="match status" value="1"/>
</dbReference>
<evidence type="ECO:0000256" key="6">
    <source>
        <dbReference type="ARBA" id="ARBA00023134"/>
    </source>
</evidence>
<keyword evidence="6" id="KW-0342">GTP-binding</keyword>
<dbReference type="InterPro" id="IPR029044">
    <property type="entry name" value="Nucleotide-diphossugar_trans"/>
</dbReference>
<dbReference type="SUPFAM" id="SSF53448">
    <property type="entry name" value="Nucleotide-diphospho-sugar transferases"/>
    <property type="match status" value="1"/>
</dbReference>
<dbReference type="GO" id="GO:0004475">
    <property type="term" value="F:mannose-1-phosphate guanylyltransferase (GTP) activity"/>
    <property type="evidence" value="ECO:0007669"/>
    <property type="project" value="UniProtKB-EC"/>
</dbReference>
<feature type="domain" description="Nucleotidyl transferase" evidence="8">
    <location>
        <begin position="9"/>
        <end position="288"/>
    </location>
</feature>
<gene>
    <name evidence="10" type="ORF">FYJ29_11490</name>
</gene>
<name>A0A6L5XFU4_9BACT</name>
<evidence type="ECO:0000259" key="9">
    <source>
        <dbReference type="Pfam" id="PF22640"/>
    </source>
</evidence>
<dbReference type="InterPro" id="IPR049577">
    <property type="entry name" value="GMPP_N"/>
</dbReference>
<dbReference type="Pfam" id="PF00483">
    <property type="entry name" value="NTP_transferase"/>
    <property type="match status" value="1"/>
</dbReference>
<protein>
    <recommendedName>
        <fullName evidence="2">mannose-1-phosphate guanylyltransferase</fullName>
        <ecNumber evidence="2">2.7.7.13</ecNumber>
    </recommendedName>
</protein>
<dbReference type="Gene3D" id="3.90.550.10">
    <property type="entry name" value="Spore Coat Polysaccharide Biosynthesis Protein SpsA, Chain A"/>
    <property type="match status" value="1"/>
</dbReference>
<reference evidence="10 11" key="1">
    <citation type="submission" date="2019-08" db="EMBL/GenBank/DDBJ databases">
        <title>In-depth cultivation of the pig gut microbiome towards novel bacterial diversity and tailored functional studies.</title>
        <authorList>
            <person name="Wylensek D."/>
            <person name="Hitch T.C.A."/>
            <person name="Clavel T."/>
        </authorList>
    </citation>
    <scope>NUCLEOTIDE SEQUENCE [LARGE SCALE GENOMIC DNA]</scope>
    <source>
        <strain evidence="10 11">Oil-RF-744-WCA-WT-10</strain>
    </source>
</reference>
<keyword evidence="11" id="KW-1185">Reference proteome</keyword>
<dbReference type="RefSeq" id="WP_154327442.1">
    <property type="nucleotide sequence ID" value="NZ_CP045696.1"/>
</dbReference>
<evidence type="ECO:0000256" key="4">
    <source>
        <dbReference type="ARBA" id="ARBA00022695"/>
    </source>
</evidence>
<evidence type="ECO:0000256" key="2">
    <source>
        <dbReference type="ARBA" id="ARBA00012387"/>
    </source>
</evidence>
<evidence type="ECO:0000313" key="10">
    <source>
        <dbReference type="EMBL" id="MSS18377.1"/>
    </source>
</evidence>
<comment type="catalytic activity">
    <reaction evidence="7">
        <text>alpha-D-mannose 1-phosphate + GTP + H(+) = GDP-alpha-D-mannose + diphosphate</text>
        <dbReference type="Rhea" id="RHEA:15229"/>
        <dbReference type="ChEBI" id="CHEBI:15378"/>
        <dbReference type="ChEBI" id="CHEBI:33019"/>
        <dbReference type="ChEBI" id="CHEBI:37565"/>
        <dbReference type="ChEBI" id="CHEBI:57527"/>
        <dbReference type="ChEBI" id="CHEBI:58409"/>
        <dbReference type="EC" id="2.7.7.13"/>
    </reaction>
</comment>
<keyword evidence="3 10" id="KW-0808">Transferase</keyword>